<evidence type="ECO:0000256" key="3">
    <source>
        <dbReference type="ARBA" id="ARBA00022670"/>
    </source>
</evidence>
<feature type="compositionally biased region" description="Acidic residues" evidence="8">
    <location>
        <begin position="349"/>
        <end position="358"/>
    </location>
</feature>
<dbReference type="Gene3D" id="3.40.630.10">
    <property type="entry name" value="Zn peptidases"/>
    <property type="match status" value="1"/>
</dbReference>
<keyword evidence="6" id="KW-0862">Zinc</keyword>
<dbReference type="PANTHER" id="PTHR11705">
    <property type="entry name" value="PROTEASE FAMILY M14 CARBOXYPEPTIDASE A,B"/>
    <property type="match status" value="1"/>
</dbReference>
<dbReference type="PROSITE" id="PS00133">
    <property type="entry name" value="CARBOXYPEPT_ZN_2"/>
    <property type="match status" value="1"/>
</dbReference>
<feature type="transmembrane region" description="Helical" evidence="9">
    <location>
        <begin position="656"/>
        <end position="679"/>
    </location>
</feature>
<feature type="region of interest" description="Disordered" evidence="8">
    <location>
        <begin position="316"/>
        <end position="373"/>
    </location>
</feature>
<evidence type="ECO:0000256" key="6">
    <source>
        <dbReference type="ARBA" id="ARBA00022833"/>
    </source>
</evidence>
<protein>
    <recommendedName>
        <fullName evidence="10">Peptidase M14 domain-containing protein</fullName>
    </recommendedName>
</protein>
<evidence type="ECO:0000256" key="2">
    <source>
        <dbReference type="ARBA" id="ARBA00005988"/>
    </source>
</evidence>
<evidence type="ECO:0000256" key="5">
    <source>
        <dbReference type="ARBA" id="ARBA00022801"/>
    </source>
</evidence>
<evidence type="ECO:0000256" key="7">
    <source>
        <dbReference type="ARBA" id="ARBA00023049"/>
    </source>
</evidence>
<accession>D6PB95</accession>
<dbReference type="GO" id="GO:0006508">
    <property type="term" value="P:proteolysis"/>
    <property type="evidence" value="ECO:0007669"/>
    <property type="project" value="UniProtKB-KW"/>
</dbReference>
<dbReference type="PROSITE" id="PS52035">
    <property type="entry name" value="PEPTIDASE_M14"/>
    <property type="match status" value="1"/>
</dbReference>
<name>D6PB95_9ARCH</name>
<keyword evidence="9" id="KW-1133">Transmembrane helix</keyword>
<evidence type="ECO:0000313" key="11">
    <source>
        <dbReference type="EMBL" id="ADD92996.1"/>
    </source>
</evidence>
<dbReference type="SMART" id="SM00631">
    <property type="entry name" value="Zn_pept"/>
    <property type="match status" value="1"/>
</dbReference>
<dbReference type="InterPro" id="IPR057247">
    <property type="entry name" value="CARBOXYPEPT_ZN_2"/>
</dbReference>
<evidence type="ECO:0000256" key="9">
    <source>
        <dbReference type="SAM" id="Phobius"/>
    </source>
</evidence>
<dbReference type="GO" id="GO:0004181">
    <property type="term" value="F:metallocarboxypeptidase activity"/>
    <property type="evidence" value="ECO:0007669"/>
    <property type="project" value="InterPro"/>
</dbReference>
<evidence type="ECO:0000259" key="10">
    <source>
        <dbReference type="PROSITE" id="PS52035"/>
    </source>
</evidence>
<dbReference type="PANTHER" id="PTHR11705:SF143">
    <property type="entry name" value="SLL0236 PROTEIN"/>
    <property type="match status" value="1"/>
</dbReference>
<comment type="cofactor">
    <cofactor evidence="1">
        <name>Zn(2+)</name>
        <dbReference type="ChEBI" id="CHEBI:29105"/>
    </cofactor>
</comment>
<keyword evidence="9" id="KW-0472">Membrane</keyword>
<evidence type="ECO:0000256" key="4">
    <source>
        <dbReference type="ARBA" id="ARBA00022723"/>
    </source>
</evidence>
<dbReference type="Pfam" id="PF00246">
    <property type="entry name" value="Peptidase_M14"/>
    <property type="match status" value="1"/>
</dbReference>
<comment type="similarity">
    <text evidence="2">Belongs to the peptidase M14 family.</text>
</comment>
<keyword evidence="7" id="KW-0482">Metalloprotease</keyword>
<keyword evidence="5" id="KW-0378">Hydrolase</keyword>
<evidence type="ECO:0000256" key="8">
    <source>
        <dbReference type="SAM" id="MobiDB-lite"/>
    </source>
</evidence>
<keyword evidence="9" id="KW-0812">Transmembrane</keyword>
<keyword evidence="3" id="KW-0645">Protease</keyword>
<dbReference type="AlphaFoldDB" id="D6PB95"/>
<sequence>MSPIVVTANAQDEPSGVAPTDIWSEDYVNEIFPWAPANDMDRQFKEYHTYETTKALMLQLEQENPEIFEFHEGLLGGTNARGETVTADTYEGWKYSHSSPWMKITGDVGGGDYNEFVGDSGNYADRHDVLIVGNHHAREWMSYEVVLMQLEVIAFSYDNIGYDNDGDGLVDEDPWGDGNNDGILDDDGDCLSLASEFQDSNGDGNPCGPGDLGVDEDYSEQFITDLVNTREIYLVPILNVDGNIYDREVFCPAPAWESCPSGGWRKNLRDNGPDILPDFNEEVDEDCDGVDLNRNYQFEWGAPLGATVPLIPGTCTPSEDERAGITNNDVYTGPYDTQDNDGDGFINEDNVDGEDDDNDGRTDEDWAGGNSEPETRFIQDLTEMNDDVGDGASEFKSTLTHHSYSELILYPWGHCTDCETTDHDQLVYHGSKLAEMTDYTNMQSSDLYPTTGDFCDWHYGVHDSYCYTSEIGTAFHQHEDDIDHIAVRNLGTGFYIAEIADNPRERADLGIANISQNQYIQMPDMVNVPSKGYIPVDMCVANGFAYSLDEEFSYALYRTVKPSRAQSDYGPREWSTTAWSKAPFEDTTSICTLLSGENGTVIRSNLPIADTVSGEVHYKAMLGTLSGGDLYQYPNDGTYYVLTVEYRADYGTFGGALFMFLIVAGFVWGGLAICLRMMLTDEEEKNSWMH</sequence>
<dbReference type="GO" id="GO:0008270">
    <property type="term" value="F:zinc ion binding"/>
    <property type="evidence" value="ECO:0007669"/>
    <property type="project" value="InterPro"/>
</dbReference>
<reference evidence="11" key="1">
    <citation type="journal article" date="2010" name="ISME J.">
        <title>Metagenome of the Mediterranean deep chlorophyll maximum studied by direct and fosmid library 454 pyrosequencing.</title>
        <authorList>
            <person name="Ghai R."/>
            <person name="Martin-Cuadrado A.B."/>
            <person name="Molto A.G."/>
            <person name="Heredia I.G."/>
            <person name="Cabrera R."/>
            <person name="Martin J."/>
            <person name="Verdu M."/>
            <person name="Deschamps P."/>
            <person name="Moreira D."/>
            <person name="Lopez-Garcia P."/>
            <person name="Mira A."/>
            <person name="Rodriguez-Valera F."/>
        </authorList>
    </citation>
    <scope>NUCLEOTIDE SEQUENCE</scope>
</reference>
<dbReference type="SUPFAM" id="SSF53187">
    <property type="entry name" value="Zn-dependent exopeptidases"/>
    <property type="match status" value="1"/>
</dbReference>
<organism evidence="11">
    <name type="scientific">uncultured archaeon MedDCM-OCT-S04-C163</name>
    <dbReference type="NCBI Taxonomy" id="743086"/>
    <lineage>
        <taxon>Archaea</taxon>
        <taxon>environmental samples</taxon>
    </lineage>
</organism>
<dbReference type="InterPro" id="IPR000834">
    <property type="entry name" value="Peptidase_M14"/>
</dbReference>
<evidence type="ECO:0000256" key="1">
    <source>
        <dbReference type="ARBA" id="ARBA00001947"/>
    </source>
</evidence>
<dbReference type="GO" id="GO:0005615">
    <property type="term" value="C:extracellular space"/>
    <property type="evidence" value="ECO:0007669"/>
    <property type="project" value="TreeGrafter"/>
</dbReference>
<feature type="domain" description="Peptidase M14" evidence="10">
    <location>
        <begin position="46"/>
        <end position="500"/>
    </location>
</feature>
<dbReference type="EMBL" id="GU942960">
    <property type="protein sequence ID" value="ADD92996.1"/>
    <property type="molecule type" value="Genomic_DNA"/>
</dbReference>
<proteinExistence type="inferred from homology"/>
<keyword evidence="4" id="KW-0479">Metal-binding</keyword>